<dbReference type="RefSeq" id="WP_015952310.1">
    <property type="nucleotide sequence ID" value="NC_011757.1"/>
</dbReference>
<feature type="domain" description="TNase-like" evidence="1">
    <location>
        <begin position="71"/>
        <end position="193"/>
    </location>
</feature>
<accession>B7KP08</accession>
<dbReference type="EMBL" id="CP001298">
    <property type="protein sequence ID" value="ACK85260.1"/>
    <property type="molecule type" value="Genomic_DNA"/>
</dbReference>
<name>B7KP08_METC4</name>
<dbReference type="Gene3D" id="2.40.50.90">
    <property type="match status" value="1"/>
</dbReference>
<protein>
    <submittedName>
        <fullName evidence="2">Nuclease (SNase domain protein)</fullName>
    </submittedName>
</protein>
<dbReference type="InterPro" id="IPR016071">
    <property type="entry name" value="Staphylococal_nuclease_OB-fold"/>
</dbReference>
<evidence type="ECO:0000313" key="2">
    <source>
        <dbReference type="EMBL" id="ACK85260.1"/>
    </source>
</evidence>
<organism evidence="2 3">
    <name type="scientific">Methylorubrum extorquens (strain CM4 / NCIMB 13688)</name>
    <name type="common">Methylobacterium extorquens</name>
    <dbReference type="NCBI Taxonomy" id="440085"/>
    <lineage>
        <taxon>Bacteria</taxon>
        <taxon>Pseudomonadati</taxon>
        <taxon>Pseudomonadota</taxon>
        <taxon>Alphaproteobacteria</taxon>
        <taxon>Hyphomicrobiales</taxon>
        <taxon>Methylobacteriaceae</taxon>
        <taxon>Methylorubrum</taxon>
    </lineage>
</organism>
<evidence type="ECO:0000313" key="3">
    <source>
        <dbReference type="Proteomes" id="UP000002385"/>
    </source>
</evidence>
<sequence>MSLTATILLIYAACLAGTIASPARSHDDHPHDDRPSGGPGARRLLAALLVPALALLAGLQALPARAGEAAPRIVSGPATVIDGATLDLGGRRLRLYGMDAPDLDQTCSDGHERDYSCGRAAAAALTARIGGGNVTCELREADGSATALCRRDGEDLAAWMVANGYAIADRSAPAAYEAQDRRAWGRRVGLWSGVFEIPADRRRMRRASASL</sequence>
<proteinExistence type="predicted"/>
<dbReference type="SUPFAM" id="SSF50199">
    <property type="entry name" value="Staphylococcal nuclease"/>
    <property type="match status" value="1"/>
</dbReference>
<dbReference type="HOGENOM" id="CLU_046484_6_1_5"/>
<dbReference type="KEGG" id="mch:Mchl_4484"/>
<evidence type="ECO:0000259" key="1">
    <source>
        <dbReference type="SMART" id="SM00318"/>
    </source>
</evidence>
<dbReference type="SMART" id="SM00318">
    <property type="entry name" value="SNc"/>
    <property type="match status" value="1"/>
</dbReference>
<dbReference type="Proteomes" id="UP000002385">
    <property type="component" value="Chromosome"/>
</dbReference>
<dbReference type="AlphaFoldDB" id="B7KP08"/>
<dbReference type="InterPro" id="IPR035437">
    <property type="entry name" value="SNase_OB-fold_sf"/>
</dbReference>
<gene>
    <name evidence="2" type="ordered locus">Mchl_4484</name>
</gene>
<reference evidence="2 3" key="2">
    <citation type="journal article" date="2012" name="J. Bacteriol.">
        <title>Complete genome sequences of six strains of the genus Methylobacterium.</title>
        <authorList>
            <person name="Marx C.J."/>
            <person name="Bringel F."/>
            <person name="Chistoserdova L."/>
            <person name="Moulin L."/>
            <person name="Farhan Ul Haque M."/>
            <person name="Fleischman D.E."/>
            <person name="Gruffaz C."/>
            <person name="Jourand P."/>
            <person name="Knief C."/>
            <person name="Lee M.C."/>
            <person name="Muller E.E."/>
            <person name="Nadalig T."/>
            <person name="Peyraud R."/>
            <person name="Roselli S."/>
            <person name="Russ L."/>
            <person name="Goodwin L.A."/>
            <person name="Ivanova N."/>
            <person name="Kyrpides N."/>
            <person name="Lajus A."/>
            <person name="Land M.L."/>
            <person name="Medigue C."/>
            <person name="Mikhailova N."/>
            <person name="Nolan M."/>
            <person name="Woyke T."/>
            <person name="Stolyar S."/>
            <person name="Vorholt J.A."/>
            <person name="Vuilleumier S."/>
        </authorList>
    </citation>
    <scope>NUCLEOTIDE SEQUENCE [LARGE SCALE GENOMIC DNA]</scope>
    <source>
        <strain evidence="3">CM4 / NCIMB 13688</strain>
    </source>
</reference>
<reference evidence="3" key="1">
    <citation type="submission" date="2008-12" db="EMBL/GenBank/DDBJ databases">
        <title>Complete sequence of chromosome of Methylobacterium chloromethanicum CM4.</title>
        <authorList>
            <consortium name="US DOE Joint Genome Institute"/>
            <person name="Lucas S."/>
            <person name="Copeland A."/>
            <person name="Lapidus A."/>
            <person name="Glavina del Rio T."/>
            <person name="Dalin E."/>
            <person name="Tice H."/>
            <person name="Bruce D."/>
            <person name="Goodwin L."/>
            <person name="Pitluck S."/>
            <person name="Chertkov O."/>
            <person name="Brettin T."/>
            <person name="Detter J.C."/>
            <person name="Han C."/>
            <person name="Larimer F."/>
            <person name="Land M."/>
            <person name="Hauser L."/>
            <person name="Kyrpides N."/>
            <person name="Mikhailova N."/>
            <person name="Marx C."/>
            <person name="Richardson P."/>
        </authorList>
    </citation>
    <scope>NUCLEOTIDE SEQUENCE [LARGE SCALE GENOMIC DNA]</scope>
    <source>
        <strain evidence="3">CM4 / NCIMB 13688</strain>
    </source>
</reference>